<keyword evidence="2" id="KW-1185">Reference proteome</keyword>
<protein>
    <submittedName>
        <fullName evidence="1">Uncharacterized protein</fullName>
    </submittedName>
</protein>
<dbReference type="AlphaFoldDB" id="A0A2I0JHY0"/>
<sequence length="257" mass="27637">MDFASCPFCDLTVPSSELERSKLFPFSASIVTALRAIRVAGDSHTSILQISNEDGERVADLQIIVIFPRTSSKSSFSMNSAGGIRRTKMVTSLAEGRVVLLRRGNEGKCGEGGLGDMNVCGEVKRSIISFRNALNALSSERRPPSPPPLLSSPRIRPPATLLCLSQFVQSSSSPTIVPSIRSDPVVISSLHRPPNTSSTLAQLVDSATSVSLQPTDVADPSDLILLPWSFYGTSIQPSIRWCWSLPLLAPQLFSPAT</sequence>
<proteinExistence type="predicted"/>
<comment type="caution">
    <text evidence="1">The sequence shown here is derived from an EMBL/GenBank/DDBJ whole genome shotgun (WGS) entry which is preliminary data.</text>
</comment>
<name>A0A2I0JHY0_PUNGR</name>
<dbReference type="EMBL" id="PGOL01001659">
    <property type="protein sequence ID" value="PKI55867.1"/>
    <property type="molecule type" value="Genomic_DNA"/>
</dbReference>
<dbReference type="Proteomes" id="UP000233551">
    <property type="component" value="Unassembled WGS sequence"/>
</dbReference>
<gene>
    <name evidence="1" type="ORF">CRG98_023748</name>
</gene>
<accession>A0A2I0JHY0</accession>
<evidence type="ECO:0000313" key="1">
    <source>
        <dbReference type="EMBL" id="PKI55867.1"/>
    </source>
</evidence>
<reference evidence="1 2" key="1">
    <citation type="submission" date="2017-11" db="EMBL/GenBank/DDBJ databases">
        <title>De-novo sequencing of pomegranate (Punica granatum L.) genome.</title>
        <authorList>
            <person name="Akparov Z."/>
            <person name="Amiraslanov A."/>
            <person name="Hajiyeva S."/>
            <person name="Abbasov M."/>
            <person name="Kaur K."/>
            <person name="Hamwieh A."/>
            <person name="Solovyev V."/>
            <person name="Salamov A."/>
            <person name="Braich B."/>
            <person name="Kosarev P."/>
            <person name="Mahmoud A."/>
            <person name="Hajiyev E."/>
            <person name="Babayeva S."/>
            <person name="Izzatullayeva V."/>
            <person name="Mammadov A."/>
            <person name="Mammadov A."/>
            <person name="Sharifova S."/>
            <person name="Ojaghi J."/>
            <person name="Eynullazada K."/>
            <person name="Bayramov B."/>
            <person name="Abdulazimova A."/>
            <person name="Shahmuradov I."/>
        </authorList>
    </citation>
    <scope>NUCLEOTIDE SEQUENCE [LARGE SCALE GENOMIC DNA]</scope>
    <source>
        <strain evidence="2">cv. AG2017</strain>
        <tissue evidence="1">Leaf</tissue>
    </source>
</reference>
<organism evidence="1 2">
    <name type="scientific">Punica granatum</name>
    <name type="common">Pomegranate</name>
    <dbReference type="NCBI Taxonomy" id="22663"/>
    <lineage>
        <taxon>Eukaryota</taxon>
        <taxon>Viridiplantae</taxon>
        <taxon>Streptophyta</taxon>
        <taxon>Embryophyta</taxon>
        <taxon>Tracheophyta</taxon>
        <taxon>Spermatophyta</taxon>
        <taxon>Magnoliopsida</taxon>
        <taxon>eudicotyledons</taxon>
        <taxon>Gunneridae</taxon>
        <taxon>Pentapetalae</taxon>
        <taxon>rosids</taxon>
        <taxon>malvids</taxon>
        <taxon>Myrtales</taxon>
        <taxon>Lythraceae</taxon>
        <taxon>Punica</taxon>
    </lineage>
</organism>
<evidence type="ECO:0000313" key="2">
    <source>
        <dbReference type="Proteomes" id="UP000233551"/>
    </source>
</evidence>